<keyword evidence="3" id="KW-1185">Reference proteome</keyword>
<evidence type="ECO:0000313" key="2">
    <source>
        <dbReference type="EMBL" id="MDX3019909.1"/>
    </source>
</evidence>
<gene>
    <name evidence="2" type="ORF">PV666_18705</name>
</gene>
<feature type="region of interest" description="Disordered" evidence="1">
    <location>
        <begin position="57"/>
        <end position="98"/>
    </location>
</feature>
<dbReference type="Proteomes" id="UP001272987">
    <property type="component" value="Unassembled WGS sequence"/>
</dbReference>
<accession>A0ABU4LVY7</accession>
<reference evidence="2 3" key="1">
    <citation type="journal article" date="2023" name="Microb. Genom.">
        <title>Mesoterricola silvestris gen. nov., sp. nov., Mesoterricola sediminis sp. nov., Geothrix oryzae sp. nov., Geothrix edaphica sp. nov., Geothrix rubra sp. nov., and Geothrix limicola sp. nov., six novel members of Acidobacteriota isolated from soils.</title>
        <authorList>
            <person name="Weisberg A.J."/>
            <person name="Pearce E."/>
            <person name="Kramer C.G."/>
            <person name="Chang J.H."/>
            <person name="Clarke C.R."/>
        </authorList>
    </citation>
    <scope>NUCLEOTIDE SEQUENCE [LARGE SCALE GENOMIC DNA]</scope>
    <source>
        <strain evidence="2 3">NB05-1H</strain>
    </source>
</reference>
<evidence type="ECO:0000256" key="1">
    <source>
        <dbReference type="SAM" id="MobiDB-lite"/>
    </source>
</evidence>
<proteinExistence type="predicted"/>
<evidence type="ECO:0000313" key="3">
    <source>
        <dbReference type="Proteomes" id="UP001272987"/>
    </source>
</evidence>
<name>A0ABU4LVY7_9ACTN</name>
<protein>
    <submittedName>
        <fullName evidence="2">Uncharacterized protein</fullName>
    </submittedName>
</protein>
<sequence>MPELTDSELDQLIKDIGLKKPRGGSQRKAIAHGTFRGARQHRYRAEPLCQPCRDAENAYQRERSGGKPRKKAAPKPKQYLTEEEWQARVAARQNGGAE</sequence>
<dbReference type="RefSeq" id="WP_319166522.1">
    <property type="nucleotide sequence ID" value="NZ_JARAWP010000010.1"/>
</dbReference>
<comment type="caution">
    <text evidence="2">The sequence shown here is derived from an EMBL/GenBank/DDBJ whole genome shotgun (WGS) entry which is preliminary data.</text>
</comment>
<organism evidence="2 3">
    <name type="scientific">Streptomyces acidiscabies</name>
    <dbReference type="NCBI Taxonomy" id="42234"/>
    <lineage>
        <taxon>Bacteria</taxon>
        <taxon>Bacillati</taxon>
        <taxon>Actinomycetota</taxon>
        <taxon>Actinomycetes</taxon>
        <taxon>Kitasatosporales</taxon>
        <taxon>Streptomycetaceae</taxon>
        <taxon>Streptomyces</taxon>
    </lineage>
</organism>
<dbReference type="EMBL" id="JARAWP010000010">
    <property type="protein sequence ID" value="MDX3019909.1"/>
    <property type="molecule type" value="Genomic_DNA"/>
</dbReference>